<protein>
    <submittedName>
        <fullName evidence="1">Uncharacterized protein</fullName>
    </submittedName>
</protein>
<reference evidence="1 2" key="1">
    <citation type="submission" date="2016-04" db="EMBL/GenBank/DDBJ databases">
        <title>A degradative enzymes factory behind the ericoid mycorrhizal symbiosis.</title>
        <authorList>
            <consortium name="DOE Joint Genome Institute"/>
            <person name="Martino E."/>
            <person name="Morin E."/>
            <person name="Grelet G."/>
            <person name="Kuo A."/>
            <person name="Kohler A."/>
            <person name="Daghino S."/>
            <person name="Barry K."/>
            <person name="Choi C."/>
            <person name="Cichocki N."/>
            <person name="Clum A."/>
            <person name="Copeland A."/>
            <person name="Hainaut M."/>
            <person name="Haridas S."/>
            <person name="Labutti K."/>
            <person name="Lindquist E."/>
            <person name="Lipzen A."/>
            <person name="Khouja H.-R."/>
            <person name="Murat C."/>
            <person name="Ohm R."/>
            <person name="Olson A."/>
            <person name="Spatafora J."/>
            <person name="Veneault-Fourrey C."/>
            <person name="Henrissat B."/>
            <person name="Grigoriev I."/>
            <person name="Martin F."/>
            <person name="Perotto S."/>
        </authorList>
    </citation>
    <scope>NUCLEOTIDE SEQUENCE [LARGE SCALE GENOMIC DNA]</scope>
    <source>
        <strain evidence="1 2">F</strain>
    </source>
</reference>
<accession>A0A2J6QWE0</accession>
<organism evidence="1 2">
    <name type="scientific">Hyaloscypha variabilis (strain UAMH 11265 / GT02V1 / F)</name>
    <name type="common">Meliniomyces variabilis</name>
    <dbReference type="NCBI Taxonomy" id="1149755"/>
    <lineage>
        <taxon>Eukaryota</taxon>
        <taxon>Fungi</taxon>
        <taxon>Dikarya</taxon>
        <taxon>Ascomycota</taxon>
        <taxon>Pezizomycotina</taxon>
        <taxon>Leotiomycetes</taxon>
        <taxon>Helotiales</taxon>
        <taxon>Hyaloscyphaceae</taxon>
        <taxon>Hyaloscypha</taxon>
        <taxon>Hyaloscypha variabilis</taxon>
    </lineage>
</organism>
<dbReference type="Proteomes" id="UP000235786">
    <property type="component" value="Unassembled WGS sequence"/>
</dbReference>
<dbReference type="EMBL" id="KZ613966">
    <property type="protein sequence ID" value="PMD30559.1"/>
    <property type="molecule type" value="Genomic_DNA"/>
</dbReference>
<sequence>MSSAASLRTLAGSLDGSLGRRVRASNGTMLSRYLSDPQRHEKITCGTATINAKIAPAEDITAMKSKIRAIIPKAPGGGSAQGRANR</sequence>
<evidence type="ECO:0000313" key="1">
    <source>
        <dbReference type="EMBL" id="PMD30559.1"/>
    </source>
</evidence>
<dbReference type="AlphaFoldDB" id="A0A2J6QWE0"/>
<name>A0A2J6QWE0_HYAVF</name>
<keyword evidence="2" id="KW-1185">Reference proteome</keyword>
<proteinExistence type="predicted"/>
<evidence type="ECO:0000313" key="2">
    <source>
        <dbReference type="Proteomes" id="UP000235786"/>
    </source>
</evidence>
<gene>
    <name evidence="1" type="ORF">L207DRAFT_520054</name>
</gene>